<dbReference type="SMART" id="SM00849">
    <property type="entry name" value="Lactamase_B"/>
    <property type="match status" value="1"/>
</dbReference>
<dbReference type="CDD" id="cd07709">
    <property type="entry name" value="flavodiiron_proteins_MBL-fold"/>
    <property type="match status" value="1"/>
</dbReference>
<dbReference type="EMBL" id="CP011307">
    <property type="protein sequence ID" value="ALP95312.1"/>
    <property type="molecule type" value="Genomic_DNA"/>
</dbReference>
<dbReference type="InterPro" id="IPR008254">
    <property type="entry name" value="Flavodoxin/NO_synth"/>
</dbReference>
<dbReference type="SUPFAM" id="SSF56281">
    <property type="entry name" value="Metallo-hydrolase/oxidoreductase"/>
    <property type="match status" value="1"/>
</dbReference>
<dbReference type="InterPro" id="IPR045761">
    <property type="entry name" value="ODP_dom"/>
</dbReference>
<dbReference type="InterPro" id="IPR036866">
    <property type="entry name" value="RibonucZ/Hydroxyglut_hydro"/>
</dbReference>
<evidence type="ECO:0000256" key="2">
    <source>
        <dbReference type="ARBA" id="ARBA00007121"/>
    </source>
</evidence>
<keyword evidence="3" id="KW-0813">Transport</keyword>
<dbReference type="AlphaFoldDB" id="A0A0S2W8J5"/>
<comment type="similarity">
    <text evidence="2">In the N-terminal section; belongs to the zinc metallo-hydrolase group 3 family.</text>
</comment>
<dbReference type="STRING" id="1297617.IB211_02921"/>
<dbReference type="PROSITE" id="PS50903">
    <property type="entry name" value="RUBREDOXIN_LIKE"/>
    <property type="match status" value="1"/>
</dbReference>
<dbReference type="FunFam" id="2.20.28.10:FF:000001">
    <property type="entry name" value="Rubredoxin"/>
    <property type="match status" value="1"/>
</dbReference>
<dbReference type="PIRSF" id="PIRSF005243">
    <property type="entry name" value="ROO"/>
    <property type="match status" value="1"/>
</dbReference>
<dbReference type="GO" id="GO:0010181">
    <property type="term" value="F:FMN binding"/>
    <property type="evidence" value="ECO:0007669"/>
    <property type="project" value="InterPro"/>
</dbReference>
<evidence type="ECO:0000256" key="5">
    <source>
        <dbReference type="ARBA" id="ARBA00022982"/>
    </source>
</evidence>
<evidence type="ECO:0000313" key="10">
    <source>
        <dbReference type="Proteomes" id="UP000064844"/>
    </source>
</evidence>
<dbReference type="InterPro" id="IPR018527">
    <property type="entry name" value="Rubredoxin_Fe_BS"/>
</dbReference>
<dbReference type="InterPro" id="IPR051285">
    <property type="entry name" value="NADH_oxidoreductase_modular"/>
</dbReference>
<dbReference type="PRINTS" id="PR00163">
    <property type="entry name" value="RUBREDOXIN"/>
</dbReference>
<reference evidence="9 10" key="1">
    <citation type="journal article" date="2015" name="Nat. Commun.">
        <title>Production of butyrate from lysine and the Amadori product fructoselysine by a human gut commensal.</title>
        <authorList>
            <person name="Bui T.P."/>
            <person name="Ritari J."/>
            <person name="Boeren S."/>
            <person name="de Waard P."/>
            <person name="Plugge C.M."/>
            <person name="de Vos W.M."/>
        </authorList>
    </citation>
    <scope>NUCLEOTIDE SEQUENCE [LARGE SCALE GENOMIC DNA]</scope>
    <source>
        <strain evidence="9 10">AF211</strain>
    </source>
</reference>
<dbReference type="InterPro" id="IPR024935">
    <property type="entry name" value="Rubredoxin_dom"/>
</dbReference>
<dbReference type="PROSITE" id="PS00202">
    <property type="entry name" value="RUBREDOXIN"/>
    <property type="match status" value="1"/>
</dbReference>
<evidence type="ECO:0000259" key="7">
    <source>
        <dbReference type="PROSITE" id="PS50902"/>
    </source>
</evidence>
<comment type="cofactor">
    <cofactor evidence="1">
        <name>Fe cation</name>
        <dbReference type="ChEBI" id="CHEBI:24875"/>
    </cofactor>
</comment>
<feature type="domain" description="Rubredoxin-like" evidence="8">
    <location>
        <begin position="408"/>
        <end position="459"/>
    </location>
</feature>
<dbReference type="eggNOG" id="COG1773">
    <property type="taxonomic scope" value="Bacteria"/>
</dbReference>
<dbReference type="Proteomes" id="UP000064844">
    <property type="component" value="Chromosome"/>
</dbReference>
<dbReference type="SUPFAM" id="SSF57802">
    <property type="entry name" value="Rubredoxin-like"/>
    <property type="match status" value="1"/>
</dbReference>
<dbReference type="Pfam" id="PF19583">
    <property type="entry name" value="ODP"/>
    <property type="match status" value="1"/>
</dbReference>
<organism evidence="9 10">
    <name type="scientific">Intestinimonas butyriciproducens</name>
    <dbReference type="NCBI Taxonomy" id="1297617"/>
    <lineage>
        <taxon>Bacteria</taxon>
        <taxon>Bacillati</taxon>
        <taxon>Bacillota</taxon>
        <taxon>Clostridia</taxon>
        <taxon>Eubacteriales</taxon>
        <taxon>Intestinimonas</taxon>
    </lineage>
</organism>
<dbReference type="PANTHER" id="PTHR32145:SF11">
    <property type="entry name" value="DIFLAVIN FLAVOPROTEIN A 2-RELATED"/>
    <property type="match status" value="1"/>
</dbReference>
<dbReference type="PANTHER" id="PTHR32145">
    <property type="entry name" value="DIFLAVIN FLAVOPROTEIN A 2-RELATED"/>
    <property type="match status" value="1"/>
</dbReference>
<sequence length="460" mass="50323">MSAIQLREGVWSVGVLNPALRVFDIVMESRYGTSYNAYLVTGGEKTALIEAVHKDYFEDLVSNIEEILPVEKLDYLIMNHTEPDHSGGVRALLDRCPNLTVLCSSSAKKFLTSIANEEFPCRVVKDGDTLDLGGKTLRFISAPLLHWPDSIFTWDEADKTLFTCDFLGCHFCEPSMRDTGIHPEFRRYYEAELLNYFNCIFGPFKPAVLDGLDKMPAGVELVCTSHGPTLSQSIGYVKDCYRQWAAPAVRPDGKKTVGIIYCSAYGCTRALADAAAKALTADGLQVTTLDVVFAAPETVSALVNACDVVLFGTPTINRNAPEAIWNAVHGVDAINTRGRAAGAFGSFGWTGEAAGMVQEQLKQLKFKTVEAPFKVCFTPTEADLTTMAEWARGVADLVKAPESVKPKAQKYICKLCGYIYDPETGDPDRGVAPGTAFEDVPKLWTCPLCGMDKAMFKPLD</sequence>
<dbReference type="InterPro" id="IPR024934">
    <property type="entry name" value="Rubredoxin-like_dom"/>
</dbReference>
<keyword evidence="5" id="KW-0249">Electron transport</keyword>
<dbReference type="PATRIC" id="fig|1297617.4.peg.3002"/>
<evidence type="ECO:0000256" key="3">
    <source>
        <dbReference type="ARBA" id="ARBA00022448"/>
    </source>
</evidence>
<dbReference type="GO" id="GO:0009055">
    <property type="term" value="F:electron transfer activity"/>
    <property type="evidence" value="ECO:0007669"/>
    <property type="project" value="InterPro"/>
</dbReference>
<dbReference type="PROSITE" id="PS50902">
    <property type="entry name" value="FLAVODOXIN_LIKE"/>
    <property type="match status" value="1"/>
</dbReference>
<keyword evidence="10" id="KW-1185">Reference proteome</keyword>
<dbReference type="InterPro" id="IPR016440">
    <property type="entry name" value="Rubredoxin-O_OxRdtase"/>
</dbReference>
<evidence type="ECO:0000259" key="8">
    <source>
        <dbReference type="PROSITE" id="PS50903"/>
    </source>
</evidence>
<evidence type="ECO:0000256" key="4">
    <source>
        <dbReference type="ARBA" id="ARBA00022723"/>
    </source>
</evidence>
<dbReference type="CDD" id="cd00730">
    <property type="entry name" value="rubredoxin"/>
    <property type="match status" value="1"/>
</dbReference>
<dbReference type="InterPro" id="IPR001279">
    <property type="entry name" value="Metallo-B-lactamas"/>
</dbReference>
<proteinExistence type="inferred from homology"/>
<dbReference type="eggNOG" id="COG0426">
    <property type="taxonomic scope" value="Bacteria"/>
</dbReference>
<dbReference type="InterPro" id="IPR029039">
    <property type="entry name" value="Flavoprotein-like_sf"/>
</dbReference>
<protein>
    <submittedName>
        <fullName evidence="9">Putative flavoprotein</fullName>
    </submittedName>
</protein>
<dbReference type="GO" id="GO:0005506">
    <property type="term" value="F:iron ion binding"/>
    <property type="evidence" value="ECO:0007669"/>
    <property type="project" value="InterPro"/>
</dbReference>
<accession>A0A0S2W8J5</accession>
<dbReference type="Pfam" id="PF00301">
    <property type="entry name" value="Rubredoxin"/>
    <property type="match status" value="1"/>
</dbReference>
<evidence type="ECO:0000256" key="1">
    <source>
        <dbReference type="ARBA" id="ARBA00001962"/>
    </source>
</evidence>
<evidence type="ECO:0000313" key="9">
    <source>
        <dbReference type="EMBL" id="ALP95312.1"/>
    </source>
</evidence>
<gene>
    <name evidence="9" type="ORF">IB211_02921</name>
</gene>
<dbReference type="Gene3D" id="2.20.28.10">
    <property type="match status" value="1"/>
</dbReference>
<dbReference type="KEGG" id="ibu:IB211_02921"/>
<dbReference type="SUPFAM" id="SSF52218">
    <property type="entry name" value="Flavoproteins"/>
    <property type="match status" value="1"/>
</dbReference>
<reference evidence="10" key="2">
    <citation type="submission" date="2015-04" db="EMBL/GenBank/DDBJ databases">
        <title>A butyrogenic pathway from the amino acid lysine in a human gut commensal.</title>
        <authorList>
            <person name="de Vos W.M."/>
            <person name="Bui N.T.P."/>
            <person name="Plugge C.M."/>
            <person name="Ritari J."/>
        </authorList>
    </citation>
    <scope>NUCLEOTIDE SEQUENCE [LARGE SCALE GENOMIC DNA]</scope>
    <source>
        <strain evidence="10">AF211</strain>
    </source>
</reference>
<name>A0A0S2W8J5_9FIRM</name>
<dbReference type="Gene3D" id="3.40.50.360">
    <property type="match status" value="1"/>
</dbReference>
<keyword evidence="6" id="KW-0408">Iron</keyword>
<dbReference type="Gene3D" id="3.60.15.10">
    <property type="entry name" value="Ribonuclease Z/Hydroxyacylglutathione hydrolase-like"/>
    <property type="match status" value="1"/>
</dbReference>
<dbReference type="GO" id="GO:0016651">
    <property type="term" value="F:oxidoreductase activity, acting on NAD(P)H"/>
    <property type="evidence" value="ECO:0007669"/>
    <property type="project" value="UniProtKB-ARBA"/>
</dbReference>
<dbReference type="RefSeq" id="WP_158453394.1">
    <property type="nucleotide sequence ID" value="NZ_CP011307.1"/>
</dbReference>
<evidence type="ECO:0000256" key="6">
    <source>
        <dbReference type="ARBA" id="ARBA00023004"/>
    </source>
</evidence>
<feature type="domain" description="Flavodoxin-like" evidence="7">
    <location>
        <begin position="257"/>
        <end position="395"/>
    </location>
</feature>
<dbReference type="Pfam" id="PF00258">
    <property type="entry name" value="Flavodoxin_1"/>
    <property type="match status" value="1"/>
</dbReference>
<keyword evidence="4" id="KW-0479">Metal-binding</keyword>